<evidence type="ECO:0000256" key="1">
    <source>
        <dbReference type="SAM" id="MobiDB-lite"/>
    </source>
</evidence>
<reference evidence="2 3" key="1">
    <citation type="submission" date="2017-11" db="EMBL/GenBank/DDBJ databases">
        <title>De novo assembly and phasing of dikaryotic genomes from two isolates of Puccinia coronata f. sp. avenae, the causal agent of oat crown rust.</title>
        <authorList>
            <person name="Miller M.E."/>
            <person name="Zhang Y."/>
            <person name="Omidvar V."/>
            <person name="Sperschneider J."/>
            <person name="Schwessinger B."/>
            <person name="Raley C."/>
            <person name="Palmer J.M."/>
            <person name="Garnica D."/>
            <person name="Upadhyaya N."/>
            <person name="Rathjen J."/>
            <person name="Taylor J.M."/>
            <person name="Park R.F."/>
            <person name="Dodds P.N."/>
            <person name="Hirsch C.D."/>
            <person name="Kianian S.F."/>
            <person name="Figueroa M."/>
        </authorList>
    </citation>
    <scope>NUCLEOTIDE SEQUENCE [LARGE SCALE GENOMIC DNA]</scope>
    <source>
        <strain evidence="2">12SD80</strain>
    </source>
</reference>
<sequence>MKLPHNSIPEDVLEHHVLYRHTLGIGHIPPHQWNLSLLFQMKASGCNQSEQKHLRKKIRAQETVLNVQSFPKPTPRTSNVQFVSTNCHQTTMKLYTRCLVARMYFTSIVSPRGSGKKTLAQSVEQKRMRERKNRM</sequence>
<dbReference type="AlphaFoldDB" id="A0A2N5SM87"/>
<accession>A0A2N5SM87</accession>
<comment type="caution">
    <text evidence="2">The sequence shown here is derived from an EMBL/GenBank/DDBJ whole genome shotgun (WGS) entry which is preliminary data.</text>
</comment>
<name>A0A2N5SM87_9BASI</name>
<gene>
    <name evidence="2" type="ORF">PCASD_18027</name>
</gene>
<dbReference type="EMBL" id="PGCI01000825">
    <property type="protein sequence ID" value="PLW14343.1"/>
    <property type="molecule type" value="Genomic_DNA"/>
</dbReference>
<protein>
    <submittedName>
        <fullName evidence="2">Uncharacterized protein</fullName>
    </submittedName>
</protein>
<dbReference type="Proteomes" id="UP000235392">
    <property type="component" value="Unassembled WGS sequence"/>
</dbReference>
<evidence type="ECO:0000313" key="3">
    <source>
        <dbReference type="Proteomes" id="UP000235392"/>
    </source>
</evidence>
<organism evidence="2 3">
    <name type="scientific">Puccinia coronata f. sp. avenae</name>
    <dbReference type="NCBI Taxonomy" id="200324"/>
    <lineage>
        <taxon>Eukaryota</taxon>
        <taxon>Fungi</taxon>
        <taxon>Dikarya</taxon>
        <taxon>Basidiomycota</taxon>
        <taxon>Pucciniomycotina</taxon>
        <taxon>Pucciniomycetes</taxon>
        <taxon>Pucciniales</taxon>
        <taxon>Pucciniaceae</taxon>
        <taxon>Puccinia</taxon>
    </lineage>
</organism>
<evidence type="ECO:0000313" key="2">
    <source>
        <dbReference type="EMBL" id="PLW14343.1"/>
    </source>
</evidence>
<feature type="region of interest" description="Disordered" evidence="1">
    <location>
        <begin position="112"/>
        <end position="135"/>
    </location>
</feature>
<proteinExistence type="predicted"/>